<dbReference type="Pfam" id="PF01636">
    <property type="entry name" value="APH"/>
    <property type="match status" value="1"/>
</dbReference>
<feature type="domain" description="Aminoglycoside phosphotransferase" evidence="1">
    <location>
        <begin position="20"/>
        <end position="90"/>
    </location>
</feature>
<dbReference type="EMBL" id="CP079981">
    <property type="protein sequence ID" value="QYA42439.1"/>
    <property type="molecule type" value="Genomic_DNA"/>
</dbReference>
<evidence type="ECO:0000313" key="3">
    <source>
        <dbReference type="Proteomes" id="UP000826802"/>
    </source>
</evidence>
<dbReference type="InterPro" id="IPR002575">
    <property type="entry name" value="Aminoglycoside_PTrfase"/>
</dbReference>
<organism evidence="2 3">
    <name type="scientific">Macrococcoides bohemicum</name>
    <dbReference type="NCBI Taxonomy" id="1903056"/>
    <lineage>
        <taxon>Bacteria</taxon>
        <taxon>Bacillati</taxon>
        <taxon>Bacillota</taxon>
        <taxon>Bacilli</taxon>
        <taxon>Bacillales</taxon>
        <taxon>Staphylococcaceae</taxon>
        <taxon>Macrococcoides</taxon>
    </lineage>
</organism>
<keyword evidence="3" id="KW-1185">Reference proteome</keyword>
<gene>
    <name evidence="2" type="ORF">KYI11_00350</name>
</gene>
<evidence type="ECO:0000259" key="1">
    <source>
        <dbReference type="Pfam" id="PF01636"/>
    </source>
</evidence>
<evidence type="ECO:0000313" key="2">
    <source>
        <dbReference type="EMBL" id="QYA42439.1"/>
    </source>
</evidence>
<name>A0AAJ4PB96_9STAP</name>
<protein>
    <submittedName>
        <fullName evidence="2">Phosphotransferase</fullName>
    </submittedName>
</protein>
<dbReference type="Proteomes" id="UP000826802">
    <property type="component" value="Chromosome"/>
</dbReference>
<accession>A0AAJ4PB96</accession>
<dbReference type="RefSeq" id="WP_219503191.1">
    <property type="nucleotide sequence ID" value="NZ_CP079981.1"/>
</dbReference>
<dbReference type="AlphaFoldDB" id="A0AAJ4PB96"/>
<proteinExistence type="predicted"/>
<reference evidence="2 3" key="1">
    <citation type="submission" date="2021-07" db="EMBL/GenBank/DDBJ databases">
        <title>Prevalence and characterization of methicillin-resistant Macrococcus spp. in food producing animals and meat in Switzerland in 2019.</title>
        <authorList>
            <person name="Keller J.E."/>
            <person name="Schwendener S."/>
            <person name="Neuenschwander J."/>
            <person name="Overesch G."/>
            <person name="Perreten V."/>
        </authorList>
    </citation>
    <scope>NUCLEOTIDE SEQUENCE [LARGE SCALE GENOMIC DNA]</scope>
    <source>
        <strain evidence="2 3">19Msa0936</strain>
    </source>
</reference>
<sequence>MDIEDTNPDTYGPEGFKDPQELLSWLKDNQPEEEISYTHGDLCMPNILIKDGNISGYIDLGRGGLGDPYRDIALCYRSYLYNTEINEEELKNELEHLLGFKLDMQKVKYYILVDELF</sequence>